<dbReference type="Pfam" id="PF12802">
    <property type="entry name" value="MarR_2"/>
    <property type="match status" value="1"/>
</dbReference>
<dbReference type="PANTHER" id="PTHR33164:SF95">
    <property type="entry name" value="TRANSCRIPTIONAL REGULATOR"/>
    <property type="match status" value="1"/>
</dbReference>
<feature type="domain" description="HTH marR-type" evidence="1">
    <location>
        <begin position="20"/>
        <end position="152"/>
    </location>
</feature>
<dbReference type="InterPro" id="IPR000835">
    <property type="entry name" value="HTH_MarR-typ"/>
</dbReference>
<evidence type="ECO:0000313" key="3">
    <source>
        <dbReference type="Proteomes" id="UP001500460"/>
    </source>
</evidence>
<dbReference type="PRINTS" id="PR00598">
    <property type="entry name" value="HTHMARR"/>
</dbReference>
<proteinExistence type="predicted"/>
<evidence type="ECO:0000313" key="2">
    <source>
        <dbReference type="EMBL" id="GAA2437149.1"/>
    </source>
</evidence>
<name>A0ABP5WYY8_9ACTN</name>
<dbReference type="Proteomes" id="UP001500460">
    <property type="component" value="Unassembled WGS sequence"/>
</dbReference>
<dbReference type="PROSITE" id="PS50995">
    <property type="entry name" value="HTH_MARR_2"/>
    <property type="match status" value="1"/>
</dbReference>
<evidence type="ECO:0000259" key="1">
    <source>
        <dbReference type="PROSITE" id="PS50995"/>
    </source>
</evidence>
<dbReference type="InterPro" id="IPR039422">
    <property type="entry name" value="MarR/SlyA-like"/>
</dbReference>
<dbReference type="SMART" id="SM00347">
    <property type="entry name" value="HTH_MARR"/>
    <property type="match status" value="1"/>
</dbReference>
<dbReference type="InterPro" id="IPR036390">
    <property type="entry name" value="WH_DNA-bd_sf"/>
</dbReference>
<reference evidence="3" key="1">
    <citation type="journal article" date="2019" name="Int. J. Syst. Evol. Microbiol.">
        <title>The Global Catalogue of Microorganisms (GCM) 10K type strain sequencing project: providing services to taxonomists for standard genome sequencing and annotation.</title>
        <authorList>
            <consortium name="The Broad Institute Genomics Platform"/>
            <consortium name="The Broad Institute Genome Sequencing Center for Infectious Disease"/>
            <person name="Wu L."/>
            <person name="Ma J."/>
        </authorList>
    </citation>
    <scope>NUCLEOTIDE SEQUENCE [LARGE SCALE GENOMIC DNA]</scope>
    <source>
        <strain evidence="3">JCM 6922</strain>
    </source>
</reference>
<comment type="caution">
    <text evidence="2">The sequence shown here is derived from an EMBL/GenBank/DDBJ whole genome shotgun (WGS) entry which is preliminary data.</text>
</comment>
<dbReference type="SUPFAM" id="SSF46785">
    <property type="entry name" value="Winged helix' DNA-binding domain"/>
    <property type="match status" value="1"/>
</dbReference>
<organism evidence="2 3">
    <name type="scientific">Streptomyces glaucus</name>
    <dbReference type="NCBI Taxonomy" id="284029"/>
    <lineage>
        <taxon>Bacteria</taxon>
        <taxon>Bacillati</taxon>
        <taxon>Actinomycetota</taxon>
        <taxon>Actinomycetes</taxon>
        <taxon>Kitasatosporales</taxon>
        <taxon>Streptomycetaceae</taxon>
        <taxon>Streptomyces</taxon>
    </lineage>
</organism>
<sequence>MGLANTVTVVAMDEIPERLTTKPSWLIAQLAVHVRRLVFDGFTAAGARGYHYRILAALQEFGPASQAELGRRCRIDRSDVVAAVGELVERGFVDRTPDPDHGRRNRVTLTADGARQLRRMDRVLDQVQDDLLEPLSAEERETLTRLLGRVLARHEPR</sequence>
<protein>
    <submittedName>
        <fullName evidence="2">MarR family transcriptional regulator</fullName>
    </submittedName>
</protein>
<dbReference type="InterPro" id="IPR036388">
    <property type="entry name" value="WH-like_DNA-bd_sf"/>
</dbReference>
<dbReference type="EMBL" id="BAAATK010000015">
    <property type="protein sequence ID" value="GAA2437149.1"/>
    <property type="molecule type" value="Genomic_DNA"/>
</dbReference>
<keyword evidence="3" id="KW-1185">Reference proteome</keyword>
<gene>
    <name evidence="2" type="ORF">GCM10010421_28780</name>
</gene>
<accession>A0ABP5WYY8</accession>
<dbReference type="Gene3D" id="1.10.10.10">
    <property type="entry name" value="Winged helix-like DNA-binding domain superfamily/Winged helix DNA-binding domain"/>
    <property type="match status" value="1"/>
</dbReference>
<dbReference type="PANTHER" id="PTHR33164">
    <property type="entry name" value="TRANSCRIPTIONAL REGULATOR, MARR FAMILY"/>
    <property type="match status" value="1"/>
</dbReference>